<dbReference type="EMBL" id="ML994619">
    <property type="protein sequence ID" value="KAF2190096.1"/>
    <property type="molecule type" value="Genomic_DNA"/>
</dbReference>
<keyword evidence="3" id="KW-1185">Reference proteome</keyword>
<dbReference type="Proteomes" id="UP000800200">
    <property type="component" value="Unassembled WGS sequence"/>
</dbReference>
<evidence type="ECO:0000313" key="3">
    <source>
        <dbReference type="Proteomes" id="UP000800200"/>
    </source>
</evidence>
<protein>
    <submittedName>
        <fullName evidence="2">Uncharacterized protein</fullName>
    </submittedName>
</protein>
<sequence>MTKSTTITGAQHAFKGSPSALEKENAPFMLLTKSRSVSLQRQPIPKCTSRSSSITLHDARPNGDERNATGAQLTRSNSFIEDIILDSRSSDAALSLPQCDGNARNHAKFQITPSNSESEMDIDAKRTQHAVRLTVFEDFRQWSVGWRRSRRMSHGFLSMDLMRKVGSVRCRSREETKGWARLDVVITRTAVFWDVTTGDINGILDNAFGS</sequence>
<name>A0A6A6EJL1_9PEZI</name>
<dbReference type="AlphaFoldDB" id="A0A6A6EJL1"/>
<evidence type="ECO:0000256" key="1">
    <source>
        <dbReference type="SAM" id="MobiDB-lite"/>
    </source>
</evidence>
<reference evidence="2" key="1">
    <citation type="journal article" date="2020" name="Stud. Mycol.">
        <title>101 Dothideomycetes genomes: a test case for predicting lifestyles and emergence of pathogens.</title>
        <authorList>
            <person name="Haridas S."/>
            <person name="Albert R."/>
            <person name="Binder M."/>
            <person name="Bloem J."/>
            <person name="Labutti K."/>
            <person name="Salamov A."/>
            <person name="Andreopoulos B."/>
            <person name="Baker S."/>
            <person name="Barry K."/>
            <person name="Bills G."/>
            <person name="Bluhm B."/>
            <person name="Cannon C."/>
            <person name="Castanera R."/>
            <person name="Culley D."/>
            <person name="Daum C."/>
            <person name="Ezra D."/>
            <person name="Gonzalez J."/>
            <person name="Henrissat B."/>
            <person name="Kuo A."/>
            <person name="Liang C."/>
            <person name="Lipzen A."/>
            <person name="Lutzoni F."/>
            <person name="Magnuson J."/>
            <person name="Mondo S."/>
            <person name="Nolan M."/>
            <person name="Ohm R."/>
            <person name="Pangilinan J."/>
            <person name="Park H.-J."/>
            <person name="Ramirez L."/>
            <person name="Alfaro M."/>
            <person name="Sun H."/>
            <person name="Tritt A."/>
            <person name="Yoshinaga Y."/>
            <person name="Zwiers L.-H."/>
            <person name="Turgeon B."/>
            <person name="Goodwin S."/>
            <person name="Spatafora J."/>
            <person name="Crous P."/>
            <person name="Grigoriev I."/>
        </authorList>
    </citation>
    <scope>NUCLEOTIDE SEQUENCE</scope>
    <source>
        <strain evidence="2">CBS 207.26</strain>
    </source>
</reference>
<feature type="region of interest" description="Disordered" evidence="1">
    <location>
        <begin position="41"/>
        <end position="70"/>
    </location>
</feature>
<accession>A0A6A6EJL1</accession>
<organism evidence="2 3">
    <name type="scientific">Zopfia rhizophila CBS 207.26</name>
    <dbReference type="NCBI Taxonomy" id="1314779"/>
    <lineage>
        <taxon>Eukaryota</taxon>
        <taxon>Fungi</taxon>
        <taxon>Dikarya</taxon>
        <taxon>Ascomycota</taxon>
        <taxon>Pezizomycotina</taxon>
        <taxon>Dothideomycetes</taxon>
        <taxon>Dothideomycetes incertae sedis</taxon>
        <taxon>Zopfiaceae</taxon>
        <taxon>Zopfia</taxon>
    </lineage>
</organism>
<feature type="compositionally biased region" description="Basic and acidic residues" evidence="1">
    <location>
        <begin position="57"/>
        <end position="67"/>
    </location>
</feature>
<evidence type="ECO:0000313" key="2">
    <source>
        <dbReference type="EMBL" id="KAF2190096.1"/>
    </source>
</evidence>
<gene>
    <name evidence="2" type="ORF">K469DRAFT_747345</name>
</gene>
<proteinExistence type="predicted"/>